<accession>A0A914AI14</accession>
<name>A0A914AI14_PATMI</name>
<evidence type="ECO:0000256" key="1">
    <source>
        <dbReference type="SAM" id="MobiDB-lite"/>
    </source>
</evidence>
<dbReference type="GeneID" id="119733890"/>
<dbReference type="RefSeq" id="XP_038063181.1">
    <property type="nucleotide sequence ID" value="XM_038207253.1"/>
</dbReference>
<protein>
    <recommendedName>
        <fullName evidence="4">Myb-like domain-containing protein</fullName>
    </recommendedName>
</protein>
<dbReference type="OrthoDB" id="120918at2759"/>
<feature type="compositionally biased region" description="Basic and acidic residues" evidence="1">
    <location>
        <begin position="100"/>
        <end position="110"/>
    </location>
</feature>
<proteinExistence type="predicted"/>
<dbReference type="PANTHER" id="PTHR37558">
    <property type="entry name" value="HTH CENPB-TYPE DOMAIN-CONTAINING PROTEIN"/>
    <property type="match status" value="1"/>
</dbReference>
<dbReference type="OMA" id="GETNTAW"/>
<keyword evidence="3" id="KW-1185">Reference proteome</keyword>
<dbReference type="EnsemblMetazoa" id="XM_038207253.1">
    <property type="protein sequence ID" value="XP_038063181.1"/>
    <property type="gene ID" value="LOC119733890"/>
</dbReference>
<dbReference type="Proteomes" id="UP000887568">
    <property type="component" value="Unplaced"/>
</dbReference>
<dbReference type="PANTHER" id="PTHR37558:SF1">
    <property type="entry name" value="HTH CENPB-TYPE DOMAIN-CONTAINING PROTEIN"/>
    <property type="match status" value="1"/>
</dbReference>
<evidence type="ECO:0000313" key="2">
    <source>
        <dbReference type="EnsemblMetazoa" id="XP_038063181.1"/>
    </source>
</evidence>
<organism evidence="2 3">
    <name type="scientific">Patiria miniata</name>
    <name type="common">Bat star</name>
    <name type="synonym">Asterina miniata</name>
    <dbReference type="NCBI Taxonomy" id="46514"/>
    <lineage>
        <taxon>Eukaryota</taxon>
        <taxon>Metazoa</taxon>
        <taxon>Echinodermata</taxon>
        <taxon>Eleutherozoa</taxon>
        <taxon>Asterozoa</taxon>
        <taxon>Asteroidea</taxon>
        <taxon>Valvatacea</taxon>
        <taxon>Valvatida</taxon>
        <taxon>Asterinidae</taxon>
        <taxon>Patiria</taxon>
    </lineage>
</organism>
<reference evidence="2" key="1">
    <citation type="submission" date="2022-11" db="UniProtKB">
        <authorList>
            <consortium name="EnsemblMetazoa"/>
        </authorList>
    </citation>
    <scope>IDENTIFICATION</scope>
</reference>
<sequence>MAGAKKKQFRFSANDDIILLREVLANDPYSSAEPGKKWDEIADATELQGLSGRRCRERTSLLLTYYKKEDAEALKRSGTEEEVEEKHQLLQEIKELQEEQVSRLESENKKKEKQRKNRSGDKKGGFGNIALETYSCWSSDRFAPLNGPSSCGRNG</sequence>
<evidence type="ECO:0008006" key="4">
    <source>
        <dbReference type="Google" id="ProtNLM"/>
    </source>
</evidence>
<dbReference type="AlphaFoldDB" id="A0A914AI14"/>
<feature type="region of interest" description="Disordered" evidence="1">
    <location>
        <begin position="100"/>
        <end position="128"/>
    </location>
</feature>
<evidence type="ECO:0000313" key="3">
    <source>
        <dbReference type="Proteomes" id="UP000887568"/>
    </source>
</evidence>